<comment type="caution">
    <text evidence="15">The sequence shown here is derived from an EMBL/GenBank/DDBJ whole genome shotgun (WGS) entry which is preliminary data.</text>
</comment>
<protein>
    <recommendedName>
        <fullName evidence="4">Transcriptional regulator MntR</fullName>
    </recommendedName>
    <alternativeName>
        <fullName evidence="13">Manganese transport regulator</fullName>
    </alternativeName>
</protein>
<gene>
    <name evidence="15" type="ORF">BSZ32_00495</name>
</gene>
<keyword evidence="9" id="KW-0010">Activator</keyword>
<comment type="function">
    <text evidence="12">In the presence of manganese, represses expression of mntH and mntS. Up-regulates expression of mntP.</text>
</comment>
<evidence type="ECO:0000256" key="6">
    <source>
        <dbReference type="ARBA" id="ARBA00022491"/>
    </source>
</evidence>
<evidence type="ECO:0000259" key="14">
    <source>
        <dbReference type="PROSITE" id="PS50944"/>
    </source>
</evidence>
<evidence type="ECO:0000256" key="4">
    <source>
        <dbReference type="ARBA" id="ARBA00022386"/>
    </source>
</evidence>
<dbReference type="AlphaFoldDB" id="A0A2S7TY11"/>
<evidence type="ECO:0000256" key="13">
    <source>
        <dbReference type="ARBA" id="ARBA00032593"/>
    </source>
</evidence>
<dbReference type="EMBL" id="MQWA01000001">
    <property type="protein sequence ID" value="PQJ27127.1"/>
    <property type="molecule type" value="Genomic_DNA"/>
</dbReference>
<dbReference type="Pfam" id="PF01325">
    <property type="entry name" value="Fe_dep_repress"/>
    <property type="match status" value="1"/>
</dbReference>
<reference evidence="15 16" key="1">
    <citation type="submission" date="2016-12" db="EMBL/GenBank/DDBJ databases">
        <title>Study of bacterial adaptation to deep sea.</title>
        <authorList>
            <person name="Song J."/>
            <person name="Yoshizawa S."/>
            <person name="Kogure K."/>
        </authorList>
    </citation>
    <scope>NUCLEOTIDE SEQUENCE [LARGE SCALE GENOMIC DNA]</scope>
    <source>
        <strain evidence="15 16">SAORIC-165</strain>
    </source>
</reference>
<evidence type="ECO:0000256" key="10">
    <source>
        <dbReference type="ARBA" id="ARBA00023163"/>
    </source>
</evidence>
<keyword evidence="8" id="KW-0238">DNA-binding</keyword>
<evidence type="ECO:0000256" key="3">
    <source>
        <dbReference type="ARBA" id="ARBA00011738"/>
    </source>
</evidence>
<dbReference type="FunFam" id="1.10.10.10:FF:000189">
    <property type="entry name" value="HTH-type transcriptional regulator MntR"/>
    <property type="match status" value="1"/>
</dbReference>
<dbReference type="Gene3D" id="1.10.10.10">
    <property type="entry name" value="Winged helix-like DNA-binding domain superfamily/Winged helix DNA-binding domain"/>
    <property type="match status" value="1"/>
</dbReference>
<evidence type="ECO:0000256" key="12">
    <source>
        <dbReference type="ARBA" id="ARBA00025185"/>
    </source>
</evidence>
<dbReference type="Gene3D" id="1.10.60.10">
    <property type="entry name" value="Iron dependent repressor, metal binding and dimerisation domain"/>
    <property type="match status" value="1"/>
</dbReference>
<evidence type="ECO:0000256" key="2">
    <source>
        <dbReference type="ARBA" id="ARBA00007871"/>
    </source>
</evidence>
<dbReference type="InterPro" id="IPR001367">
    <property type="entry name" value="Fe_dep_repressor"/>
</dbReference>
<evidence type="ECO:0000256" key="9">
    <source>
        <dbReference type="ARBA" id="ARBA00023159"/>
    </source>
</evidence>
<dbReference type="InterPro" id="IPR036388">
    <property type="entry name" value="WH-like_DNA-bd_sf"/>
</dbReference>
<accession>A0A2S7TY11</accession>
<sequence>MDDYLEQILNLIEEKGYARPVDISKKLGISQASVTNMIRRLDTEGLVKHEKYRGTILTEKGRTIANAIITRHDTLTEFLRLFEIDEDTIYADVEGMEHHISKATLGVITTLVEELKSNSEVLTRLKSKL</sequence>
<dbReference type="SMART" id="SM00529">
    <property type="entry name" value="HTH_DTXR"/>
    <property type="match status" value="1"/>
</dbReference>
<dbReference type="Proteomes" id="UP000239907">
    <property type="component" value="Unassembled WGS sequence"/>
</dbReference>
<dbReference type="NCBIfam" id="NF003025">
    <property type="entry name" value="PRK03902.1"/>
    <property type="match status" value="1"/>
</dbReference>
<dbReference type="InterPro" id="IPR050536">
    <property type="entry name" value="DtxR_MntR_Metal-Reg"/>
</dbReference>
<evidence type="ECO:0000313" key="15">
    <source>
        <dbReference type="EMBL" id="PQJ27127.1"/>
    </source>
</evidence>
<keyword evidence="5" id="KW-0963">Cytoplasm</keyword>
<dbReference type="PROSITE" id="PS50944">
    <property type="entry name" value="HTH_DTXR"/>
    <property type="match status" value="1"/>
</dbReference>
<evidence type="ECO:0000256" key="11">
    <source>
        <dbReference type="ARBA" id="ARBA00023211"/>
    </source>
</evidence>
<dbReference type="OrthoDB" id="9791355at2"/>
<comment type="similarity">
    <text evidence="2">Belongs to the DtxR/MntR family.</text>
</comment>
<dbReference type="GO" id="GO:0005737">
    <property type="term" value="C:cytoplasm"/>
    <property type="evidence" value="ECO:0007669"/>
    <property type="project" value="UniProtKB-SubCell"/>
</dbReference>
<keyword evidence="6" id="KW-0678">Repressor</keyword>
<organism evidence="15 16">
    <name type="scientific">Rubritalea profundi</name>
    <dbReference type="NCBI Taxonomy" id="1658618"/>
    <lineage>
        <taxon>Bacteria</taxon>
        <taxon>Pseudomonadati</taxon>
        <taxon>Verrucomicrobiota</taxon>
        <taxon>Verrucomicrobiia</taxon>
        <taxon>Verrucomicrobiales</taxon>
        <taxon>Rubritaleaceae</taxon>
        <taxon>Rubritalea</taxon>
    </lineage>
</organism>
<dbReference type="GO" id="GO:0046983">
    <property type="term" value="F:protein dimerization activity"/>
    <property type="evidence" value="ECO:0007669"/>
    <property type="project" value="InterPro"/>
</dbReference>
<dbReference type="GO" id="GO:0046914">
    <property type="term" value="F:transition metal ion binding"/>
    <property type="evidence" value="ECO:0007669"/>
    <property type="project" value="InterPro"/>
</dbReference>
<keyword evidence="16" id="KW-1185">Reference proteome</keyword>
<name>A0A2S7TY11_9BACT</name>
<dbReference type="InterPro" id="IPR036390">
    <property type="entry name" value="WH_DNA-bd_sf"/>
</dbReference>
<keyword evidence="11" id="KW-0464">Manganese</keyword>
<dbReference type="GO" id="GO:0003700">
    <property type="term" value="F:DNA-binding transcription factor activity"/>
    <property type="evidence" value="ECO:0007669"/>
    <property type="project" value="InterPro"/>
</dbReference>
<dbReference type="PANTHER" id="PTHR33238">
    <property type="entry name" value="IRON (METAL) DEPENDENT REPRESSOR, DTXR FAMILY"/>
    <property type="match status" value="1"/>
</dbReference>
<dbReference type="InterPro" id="IPR022687">
    <property type="entry name" value="HTH_DTXR"/>
</dbReference>
<dbReference type="InterPro" id="IPR000485">
    <property type="entry name" value="AsnC-type_HTH_dom"/>
</dbReference>
<feature type="domain" description="HTH dtxR-type" evidence="14">
    <location>
        <begin position="1"/>
        <end position="58"/>
    </location>
</feature>
<evidence type="ECO:0000256" key="5">
    <source>
        <dbReference type="ARBA" id="ARBA00022490"/>
    </source>
</evidence>
<evidence type="ECO:0000256" key="7">
    <source>
        <dbReference type="ARBA" id="ARBA00023015"/>
    </source>
</evidence>
<dbReference type="InterPro" id="IPR022689">
    <property type="entry name" value="Iron_dep_repressor"/>
</dbReference>
<dbReference type="Pfam" id="PF02742">
    <property type="entry name" value="Fe_dep_repr_C"/>
    <property type="match status" value="1"/>
</dbReference>
<dbReference type="InterPro" id="IPR036421">
    <property type="entry name" value="Fe_dep_repressor_sf"/>
</dbReference>
<dbReference type="SUPFAM" id="SSF46785">
    <property type="entry name" value="Winged helix' DNA-binding domain"/>
    <property type="match status" value="1"/>
</dbReference>
<proteinExistence type="inferred from homology"/>
<evidence type="ECO:0000313" key="16">
    <source>
        <dbReference type="Proteomes" id="UP000239907"/>
    </source>
</evidence>
<dbReference type="PANTHER" id="PTHR33238:SF11">
    <property type="entry name" value="TRANSCRIPTIONAL REGULATOR MNTR"/>
    <property type="match status" value="1"/>
</dbReference>
<keyword evidence="7" id="KW-0805">Transcription regulation</keyword>
<dbReference type="GO" id="GO:0043565">
    <property type="term" value="F:sequence-specific DNA binding"/>
    <property type="evidence" value="ECO:0007669"/>
    <property type="project" value="InterPro"/>
</dbReference>
<comment type="subcellular location">
    <subcellularLocation>
        <location evidence="1">Cytoplasm</location>
    </subcellularLocation>
</comment>
<comment type="subunit">
    <text evidence="3">Homodimer.</text>
</comment>
<keyword evidence="10" id="KW-0804">Transcription</keyword>
<evidence type="ECO:0000256" key="8">
    <source>
        <dbReference type="ARBA" id="ARBA00023125"/>
    </source>
</evidence>
<evidence type="ECO:0000256" key="1">
    <source>
        <dbReference type="ARBA" id="ARBA00004496"/>
    </source>
</evidence>
<dbReference type="PRINTS" id="PR00033">
    <property type="entry name" value="HTHASNC"/>
</dbReference>